<feature type="binding site" description="axial binding residue" evidence="9">
    <location>
        <position position="491"/>
    </location>
    <ligand>
        <name>heme</name>
        <dbReference type="ChEBI" id="CHEBI:30413"/>
    </ligand>
    <ligandPart>
        <name>Fe</name>
        <dbReference type="ChEBI" id="CHEBI:18248"/>
    </ligandPart>
</feature>
<dbReference type="OrthoDB" id="2788300at2759"/>
<comment type="cofactor">
    <cofactor evidence="1 9">
        <name>heme</name>
        <dbReference type="ChEBI" id="CHEBI:30413"/>
    </cofactor>
</comment>
<name>A0A8E2AYB3_9APHY</name>
<keyword evidence="7 9" id="KW-0408">Iron</keyword>
<evidence type="ECO:0000256" key="3">
    <source>
        <dbReference type="ARBA" id="ARBA00010617"/>
    </source>
</evidence>
<accession>A0A8E2AYB3</accession>
<comment type="pathway">
    <text evidence="2">Secondary metabolite biosynthesis.</text>
</comment>
<organism evidence="10 11">
    <name type="scientific">Obba rivulosa</name>
    <dbReference type="NCBI Taxonomy" id="1052685"/>
    <lineage>
        <taxon>Eukaryota</taxon>
        <taxon>Fungi</taxon>
        <taxon>Dikarya</taxon>
        <taxon>Basidiomycota</taxon>
        <taxon>Agaricomycotina</taxon>
        <taxon>Agaricomycetes</taxon>
        <taxon>Polyporales</taxon>
        <taxon>Gelatoporiaceae</taxon>
        <taxon>Obba</taxon>
    </lineage>
</organism>
<dbReference type="InterPro" id="IPR002401">
    <property type="entry name" value="Cyt_P450_E_grp-I"/>
</dbReference>
<dbReference type="GO" id="GO:0020037">
    <property type="term" value="F:heme binding"/>
    <property type="evidence" value="ECO:0007669"/>
    <property type="project" value="InterPro"/>
</dbReference>
<evidence type="ECO:0000256" key="7">
    <source>
        <dbReference type="ARBA" id="ARBA00023004"/>
    </source>
</evidence>
<evidence type="ECO:0000313" key="10">
    <source>
        <dbReference type="EMBL" id="OCH92796.1"/>
    </source>
</evidence>
<gene>
    <name evidence="10" type="ORF">OBBRIDRAFT_726118</name>
</gene>
<dbReference type="Proteomes" id="UP000250043">
    <property type="component" value="Unassembled WGS sequence"/>
</dbReference>
<dbReference type="AlphaFoldDB" id="A0A8E2AYB3"/>
<evidence type="ECO:0000313" key="11">
    <source>
        <dbReference type="Proteomes" id="UP000250043"/>
    </source>
</evidence>
<dbReference type="PRINTS" id="PR00385">
    <property type="entry name" value="P450"/>
</dbReference>
<dbReference type="Pfam" id="PF00067">
    <property type="entry name" value="p450"/>
    <property type="match status" value="1"/>
</dbReference>
<dbReference type="GO" id="GO:0004497">
    <property type="term" value="F:monooxygenase activity"/>
    <property type="evidence" value="ECO:0007669"/>
    <property type="project" value="UniProtKB-KW"/>
</dbReference>
<protein>
    <submittedName>
        <fullName evidence="10">Cytochrome P450</fullName>
    </submittedName>
</protein>
<comment type="similarity">
    <text evidence="3">Belongs to the cytochrome P450 family.</text>
</comment>
<sequence length="552" mass="62636">MLQIIVIGVIAGLISWYFTRRRRALNSIAHIAGPPSTSFIMGNFSEYFLGEVGEHEFAWQEQYGAVYRIRGLFGARGEDRLIIADPKTLQYCYQNNDTNWPKPGTRREWERMILGRGVAWAQGEDHKRHRKILSPAFGNVDSRGMMPIFRKMADRMCQHWQDAITHGADGSSTLIDVADWISRAALDSLGEAAFHYEFRCLENQDNKLARSFSSLLVHTFAHSTKRRIFAQRVISFIPVSFLPIMEKLPLDVMRRLREAAEEGDKVARELIKDKMEAMQSGVPQLRRDIMDILVHANTSADPSSRLSEEELYAQLRTIMVAGHETTGSQLCWILYELARRPDIQDKCHAEIAAMMKVVNARGDQEYDVTDLDSLRYTLAVLKEGLRMHPVIYVSFLAPQMDDVLPLSKPIRTKDGRMLSEIPVRAGQYVHLSLAGYNRHALLMRSPHLDIWGDDVHDFRPERWLAGELPAKAVKFGLYANLGNFASGDVSCLGWRFAVIEMQTTLVEILRNFKLSFPETGVKIFRSTGGLMTPVLAGDPQKKQLPLMVTSLS</sequence>
<dbReference type="GO" id="GO:0005506">
    <property type="term" value="F:iron ion binding"/>
    <property type="evidence" value="ECO:0007669"/>
    <property type="project" value="InterPro"/>
</dbReference>
<dbReference type="GO" id="GO:0016705">
    <property type="term" value="F:oxidoreductase activity, acting on paired donors, with incorporation or reduction of molecular oxygen"/>
    <property type="evidence" value="ECO:0007669"/>
    <property type="project" value="InterPro"/>
</dbReference>
<dbReference type="SUPFAM" id="SSF48264">
    <property type="entry name" value="Cytochrome P450"/>
    <property type="match status" value="1"/>
</dbReference>
<dbReference type="InterPro" id="IPR001128">
    <property type="entry name" value="Cyt_P450"/>
</dbReference>
<dbReference type="InterPro" id="IPR036396">
    <property type="entry name" value="Cyt_P450_sf"/>
</dbReference>
<dbReference type="Gene3D" id="1.10.630.10">
    <property type="entry name" value="Cytochrome P450"/>
    <property type="match status" value="1"/>
</dbReference>
<keyword evidence="5 9" id="KW-0479">Metal-binding</keyword>
<dbReference type="InterPro" id="IPR050121">
    <property type="entry name" value="Cytochrome_P450_monoxygenase"/>
</dbReference>
<dbReference type="PANTHER" id="PTHR24305">
    <property type="entry name" value="CYTOCHROME P450"/>
    <property type="match status" value="1"/>
</dbReference>
<keyword evidence="8" id="KW-0503">Monooxygenase</keyword>
<evidence type="ECO:0000256" key="8">
    <source>
        <dbReference type="ARBA" id="ARBA00023033"/>
    </source>
</evidence>
<evidence type="ECO:0000256" key="5">
    <source>
        <dbReference type="ARBA" id="ARBA00022723"/>
    </source>
</evidence>
<evidence type="ECO:0000256" key="1">
    <source>
        <dbReference type="ARBA" id="ARBA00001971"/>
    </source>
</evidence>
<keyword evidence="6" id="KW-0560">Oxidoreductase</keyword>
<evidence type="ECO:0000256" key="4">
    <source>
        <dbReference type="ARBA" id="ARBA00022617"/>
    </source>
</evidence>
<evidence type="ECO:0000256" key="2">
    <source>
        <dbReference type="ARBA" id="ARBA00005179"/>
    </source>
</evidence>
<dbReference type="PANTHER" id="PTHR24305:SF166">
    <property type="entry name" value="CYTOCHROME P450 12A4, MITOCHONDRIAL-RELATED"/>
    <property type="match status" value="1"/>
</dbReference>
<dbReference type="PRINTS" id="PR00463">
    <property type="entry name" value="EP450I"/>
</dbReference>
<keyword evidence="4 9" id="KW-0349">Heme</keyword>
<evidence type="ECO:0000256" key="9">
    <source>
        <dbReference type="PIRSR" id="PIRSR602401-1"/>
    </source>
</evidence>
<proteinExistence type="inferred from homology"/>
<evidence type="ECO:0000256" key="6">
    <source>
        <dbReference type="ARBA" id="ARBA00023002"/>
    </source>
</evidence>
<reference evidence="10 11" key="1">
    <citation type="submission" date="2016-07" db="EMBL/GenBank/DDBJ databases">
        <title>Draft genome of the white-rot fungus Obba rivulosa 3A-2.</title>
        <authorList>
            <consortium name="DOE Joint Genome Institute"/>
            <person name="Miettinen O."/>
            <person name="Riley R."/>
            <person name="Acob R."/>
            <person name="Barry K."/>
            <person name="Cullen D."/>
            <person name="De Vries R."/>
            <person name="Hainaut M."/>
            <person name="Hatakka A."/>
            <person name="Henrissat B."/>
            <person name="Hilden K."/>
            <person name="Kuo R."/>
            <person name="Labutti K."/>
            <person name="Lipzen A."/>
            <person name="Makela M.R."/>
            <person name="Sandor L."/>
            <person name="Spatafora J.W."/>
            <person name="Grigoriev I.V."/>
            <person name="Hibbett D.S."/>
        </authorList>
    </citation>
    <scope>NUCLEOTIDE SEQUENCE [LARGE SCALE GENOMIC DNA]</scope>
    <source>
        <strain evidence="10 11">3A-2</strain>
    </source>
</reference>
<dbReference type="EMBL" id="KV722364">
    <property type="protein sequence ID" value="OCH92796.1"/>
    <property type="molecule type" value="Genomic_DNA"/>
</dbReference>
<keyword evidence="11" id="KW-1185">Reference proteome</keyword>